<gene>
    <name evidence="1" type="ORF">ACCO45_008732</name>
</gene>
<reference evidence="1" key="1">
    <citation type="submission" date="2024-12" db="EMBL/GenBank/DDBJ databases">
        <title>Comparative genomics and development of molecular markers within Purpureocillium lilacinum and among Purpureocillium species.</title>
        <authorList>
            <person name="Yeh Z.-Y."/>
            <person name="Ni N.-T."/>
            <person name="Lo P.-H."/>
            <person name="Mushyakhwo K."/>
            <person name="Lin C.-F."/>
            <person name="Nai Y.-S."/>
        </authorList>
    </citation>
    <scope>NUCLEOTIDE SEQUENCE</scope>
    <source>
        <strain evidence="1">NCHU-NPUST-175</strain>
    </source>
</reference>
<accession>A0ACC4DKC0</accession>
<dbReference type="Proteomes" id="UP001638806">
    <property type="component" value="Unassembled WGS sequence"/>
</dbReference>
<dbReference type="EMBL" id="JBGNUJ010000008">
    <property type="protein sequence ID" value="KAL3955886.1"/>
    <property type="molecule type" value="Genomic_DNA"/>
</dbReference>
<organism evidence="1 2">
    <name type="scientific">Purpureocillium lilacinum</name>
    <name type="common">Paecilomyces lilacinus</name>
    <dbReference type="NCBI Taxonomy" id="33203"/>
    <lineage>
        <taxon>Eukaryota</taxon>
        <taxon>Fungi</taxon>
        <taxon>Dikarya</taxon>
        <taxon>Ascomycota</taxon>
        <taxon>Pezizomycotina</taxon>
        <taxon>Sordariomycetes</taxon>
        <taxon>Hypocreomycetidae</taxon>
        <taxon>Hypocreales</taxon>
        <taxon>Ophiocordycipitaceae</taxon>
        <taxon>Purpureocillium</taxon>
    </lineage>
</organism>
<proteinExistence type="predicted"/>
<protein>
    <submittedName>
        <fullName evidence="1">Uncharacterized protein</fullName>
    </submittedName>
</protein>
<evidence type="ECO:0000313" key="1">
    <source>
        <dbReference type="EMBL" id="KAL3955886.1"/>
    </source>
</evidence>
<keyword evidence="2" id="KW-1185">Reference proteome</keyword>
<sequence>MDVFIREEQPGDEANIREVIDAAFKDAPYGSGTEGAIVEKLRGAGALDVSLVATLDGVVHGHVAFSRITVDGRCVGWSGLGPVSVRPGLQGQGIGQSLVEEGLRRFRATGASGCVVLGNPAYYKRFGFHNDEHLRLEECPPATSWSGRFETRMRRRGNVAYHEAFSTD</sequence>
<comment type="caution">
    <text evidence="1">The sequence shown here is derived from an EMBL/GenBank/DDBJ whole genome shotgun (WGS) entry which is preliminary data.</text>
</comment>
<evidence type="ECO:0000313" key="2">
    <source>
        <dbReference type="Proteomes" id="UP001638806"/>
    </source>
</evidence>
<name>A0ACC4DKC0_PURLI</name>